<keyword evidence="4" id="KW-1185">Reference proteome</keyword>
<dbReference type="GeneID" id="17293130"/>
<dbReference type="AlphaFoldDB" id="L1IKL9"/>
<evidence type="ECO:0000313" key="4">
    <source>
        <dbReference type="Proteomes" id="UP000011087"/>
    </source>
</evidence>
<protein>
    <submittedName>
        <fullName evidence="2 3">Uncharacterized protein</fullName>
    </submittedName>
</protein>
<organism evidence="2">
    <name type="scientific">Guillardia theta (strain CCMP2712)</name>
    <name type="common">Cryptophyte</name>
    <dbReference type="NCBI Taxonomy" id="905079"/>
    <lineage>
        <taxon>Eukaryota</taxon>
        <taxon>Cryptophyceae</taxon>
        <taxon>Pyrenomonadales</taxon>
        <taxon>Geminigeraceae</taxon>
        <taxon>Guillardia</taxon>
    </lineage>
</organism>
<dbReference type="PaxDb" id="55529-EKX36335"/>
<gene>
    <name evidence="2" type="ORF">GUITHDRAFT_155252</name>
</gene>
<dbReference type="KEGG" id="gtt:GUITHDRAFT_155252"/>
<reference evidence="4" key="2">
    <citation type="submission" date="2012-11" db="EMBL/GenBank/DDBJ databases">
        <authorList>
            <person name="Kuo A."/>
            <person name="Curtis B.A."/>
            <person name="Tanifuji G."/>
            <person name="Burki F."/>
            <person name="Gruber A."/>
            <person name="Irimia M."/>
            <person name="Maruyama S."/>
            <person name="Arias M.C."/>
            <person name="Ball S.G."/>
            <person name="Gile G.H."/>
            <person name="Hirakawa Y."/>
            <person name="Hopkins J.F."/>
            <person name="Rensing S.A."/>
            <person name="Schmutz J."/>
            <person name="Symeonidi A."/>
            <person name="Elias M."/>
            <person name="Eveleigh R.J."/>
            <person name="Herman E.K."/>
            <person name="Klute M.J."/>
            <person name="Nakayama T."/>
            <person name="Obornik M."/>
            <person name="Reyes-Prieto A."/>
            <person name="Armbrust E.V."/>
            <person name="Aves S.J."/>
            <person name="Beiko R.G."/>
            <person name="Coutinho P."/>
            <person name="Dacks J.B."/>
            <person name="Durnford D.G."/>
            <person name="Fast N.M."/>
            <person name="Green B.R."/>
            <person name="Grisdale C."/>
            <person name="Hempe F."/>
            <person name="Henrissat B."/>
            <person name="Hoppner M.P."/>
            <person name="Ishida K.-I."/>
            <person name="Kim E."/>
            <person name="Koreny L."/>
            <person name="Kroth P.G."/>
            <person name="Liu Y."/>
            <person name="Malik S.-B."/>
            <person name="Maier U.G."/>
            <person name="McRose D."/>
            <person name="Mock T."/>
            <person name="Neilson J.A."/>
            <person name="Onodera N.T."/>
            <person name="Poole A.M."/>
            <person name="Pritham E.J."/>
            <person name="Richards T.A."/>
            <person name="Rocap G."/>
            <person name="Roy S.W."/>
            <person name="Sarai C."/>
            <person name="Schaack S."/>
            <person name="Shirato S."/>
            <person name="Slamovits C.H."/>
            <person name="Spencer D.F."/>
            <person name="Suzuki S."/>
            <person name="Worden A.Z."/>
            <person name="Zauner S."/>
            <person name="Barry K."/>
            <person name="Bell C."/>
            <person name="Bharti A.K."/>
            <person name="Crow J.A."/>
            <person name="Grimwood J."/>
            <person name="Kramer R."/>
            <person name="Lindquist E."/>
            <person name="Lucas S."/>
            <person name="Salamov A."/>
            <person name="McFadden G.I."/>
            <person name="Lane C.E."/>
            <person name="Keeling P.J."/>
            <person name="Gray M.W."/>
            <person name="Grigoriev I.V."/>
            <person name="Archibald J.M."/>
        </authorList>
    </citation>
    <scope>NUCLEOTIDE SEQUENCE</scope>
    <source>
        <strain evidence="4">CCMP2712</strain>
    </source>
</reference>
<reference evidence="3" key="3">
    <citation type="submission" date="2016-03" db="UniProtKB">
        <authorList>
            <consortium name="EnsemblProtists"/>
        </authorList>
    </citation>
    <scope>IDENTIFICATION</scope>
</reference>
<dbReference type="RefSeq" id="XP_005823315.1">
    <property type="nucleotide sequence ID" value="XM_005823258.1"/>
</dbReference>
<feature type="compositionally biased region" description="Basic and acidic residues" evidence="1">
    <location>
        <begin position="9"/>
        <end position="23"/>
    </location>
</feature>
<evidence type="ECO:0000256" key="1">
    <source>
        <dbReference type="SAM" id="MobiDB-lite"/>
    </source>
</evidence>
<proteinExistence type="predicted"/>
<dbReference type="Proteomes" id="UP000011087">
    <property type="component" value="Unassembled WGS sequence"/>
</dbReference>
<evidence type="ECO:0000313" key="3">
    <source>
        <dbReference type="EnsemblProtists" id="EKX36335"/>
    </source>
</evidence>
<dbReference type="EMBL" id="JH993075">
    <property type="protein sequence ID" value="EKX36335.1"/>
    <property type="molecule type" value="Genomic_DNA"/>
</dbReference>
<dbReference type="HOGENOM" id="CLU_2627159_0_0_1"/>
<feature type="region of interest" description="Disordered" evidence="1">
    <location>
        <begin position="1"/>
        <end position="31"/>
    </location>
</feature>
<name>L1IKL9_GUITC</name>
<sequence length="78" mass="8657">MTGGLIPKLDLKSARPQKEEEGRSYSNSSYQVTKTVISQQTSTLTFGSPRNGKSQRATSVRNIRHPAAQFQTIYELAL</sequence>
<evidence type="ECO:0000313" key="2">
    <source>
        <dbReference type="EMBL" id="EKX36335.1"/>
    </source>
</evidence>
<reference evidence="2 4" key="1">
    <citation type="journal article" date="2012" name="Nature">
        <title>Algal genomes reveal evolutionary mosaicism and the fate of nucleomorphs.</title>
        <authorList>
            <consortium name="DOE Joint Genome Institute"/>
            <person name="Curtis B.A."/>
            <person name="Tanifuji G."/>
            <person name="Burki F."/>
            <person name="Gruber A."/>
            <person name="Irimia M."/>
            <person name="Maruyama S."/>
            <person name="Arias M.C."/>
            <person name="Ball S.G."/>
            <person name="Gile G.H."/>
            <person name="Hirakawa Y."/>
            <person name="Hopkins J.F."/>
            <person name="Kuo A."/>
            <person name="Rensing S.A."/>
            <person name="Schmutz J."/>
            <person name="Symeonidi A."/>
            <person name="Elias M."/>
            <person name="Eveleigh R.J."/>
            <person name="Herman E.K."/>
            <person name="Klute M.J."/>
            <person name="Nakayama T."/>
            <person name="Obornik M."/>
            <person name="Reyes-Prieto A."/>
            <person name="Armbrust E.V."/>
            <person name="Aves S.J."/>
            <person name="Beiko R.G."/>
            <person name="Coutinho P."/>
            <person name="Dacks J.B."/>
            <person name="Durnford D.G."/>
            <person name="Fast N.M."/>
            <person name="Green B.R."/>
            <person name="Grisdale C.J."/>
            <person name="Hempel F."/>
            <person name="Henrissat B."/>
            <person name="Hoppner M.P."/>
            <person name="Ishida K."/>
            <person name="Kim E."/>
            <person name="Koreny L."/>
            <person name="Kroth P.G."/>
            <person name="Liu Y."/>
            <person name="Malik S.B."/>
            <person name="Maier U.G."/>
            <person name="McRose D."/>
            <person name="Mock T."/>
            <person name="Neilson J.A."/>
            <person name="Onodera N.T."/>
            <person name="Poole A.M."/>
            <person name="Pritham E.J."/>
            <person name="Richards T.A."/>
            <person name="Rocap G."/>
            <person name="Roy S.W."/>
            <person name="Sarai C."/>
            <person name="Schaack S."/>
            <person name="Shirato S."/>
            <person name="Slamovits C.H."/>
            <person name="Spencer D.F."/>
            <person name="Suzuki S."/>
            <person name="Worden A.Z."/>
            <person name="Zauner S."/>
            <person name="Barry K."/>
            <person name="Bell C."/>
            <person name="Bharti A.K."/>
            <person name="Crow J.A."/>
            <person name="Grimwood J."/>
            <person name="Kramer R."/>
            <person name="Lindquist E."/>
            <person name="Lucas S."/>
            <person name="Salamov A."/>
            <person name="McFadden G.I."/>
            <person name="Lane C.E."/>
            <person name="Keeling P.J."/>
            <person name="Gray M.W."/>
            <person name="Grigoriev I.V."/>
            <person name="Archibald J.M."/>
        </authorList>
    </citation>
    <scope>NUCLEOTIDE SEQUENCE</scope>
    <source>
        <strain evidence="2 4">CCMP2712</strain>
    </source>
</reference>
<accession>L1IKL9</accession>
<dbReference type="EnsemblProtists" id="EKX36335">
    <property type="protein sequence ID" value="EKX36335"/>
    <property type="gene ID" value="GUITHDRAFT_155252"/>
</dbReference>